<dbReference type="EMBL" id="OA566057">
    <property type="protein sequence ID" value="CAD7198202.1"/>
    <property type="molecule type" value="Genomic_DNA"/>
</dbReference>
<gene>
    <name evidence="1" type="ORF">TDIB3V08_LOCUS4486</name>
</gene>
<protein>
    <submittedName>
        <fullName evidence="1">Uncharacterized protein</fullName>
    </submittedName>
</protein>
<dbReference type="AlphaFoldDB" id="A0A7R8VGS4"/>
<sequence>MSSVDSYDDYKFQGPATGGLRRMSMNISRVGSNTIILAVHANVTRAVRDTLTKRISCDWIRAVTLEKLMADVESNKNSSHLDKTVCTVTLDLPGAVTRGALDLFLQRVLWETASDDSEHRPDDRVSVIRLKVDGTLCLLTSQTRSVSCGVYFELRGVKSGLLYGTVLTTSCARYVQGIADSRSTTLAISCVSTGSGLKIPVCVGLRGVLYVAYPPGAYNANFDVS</sequence>
<evidence type="ECO:0000313" key="1">
    <source>
        <dbReference type="EMBL" id="CAD7198202.1"/>
    </source>
</evidence>
<name>A0A7R8VGS4_TIMDO</name>
<organism evidence="1">
    <name type="scientific">Timema douglasi</name>
    <name type="common">Walking stick</name>
    <dbReference type="NCBI Taxonomy" id="61478"/>
    <lineage>
        <taxon>Eukaryota</taxon>
        <taxon>Metazoa</taxon>
        <taxon>Ecdysozoa</taxon>
        <taxon>Arthropoda</taxon>
        <taxon>Hexapoda</taxon>
        <taxon>Insecta</taxon>
        <taxon>Pterygota</taxon>
        <taxon>Neoptera</taxon>
        <taxon>Polyneoptera</taxon>
        <taxon>Phasmatodea</taxon>
        <taxon>Timematodea</taxon>
        <taxon>Timematoidea</taxon>
        <taxon>Timematidae</taxon>
        <taxon>Timema</taxon>
    </lineage>
</organism>
<reference evidence="1" key="1">
    <citation type="submission" date="2020-11" db="EMBL/GenBank/DDBJ databases">
        <authorList>
            <person name="Tran Van P."/>
        </authorList>
    </citation>
    <scope>NUCLEOTIDE SEQUENCE</scope>
</reference>
<proteinExistence type="predicted"/>
<accession>A0A7R8VGS4</accession>